<organism evidence="2 3">
    <name type="scientific">Trachymyrmex cornetzi</name>
    <dbReference type="NCBI Taxonomy" id="471704"/>
    <lineage>
        <taxon>Eukaryota</taxon>
        <taxon>Metazoa</taxon>
        <taxon>Ecdysozoa</taxon>
        <taxon>Arthropoda</taxon>
        <taxon>Hexapoda</taxon>
        <taxon>Insecta</taxon>
        <taxon>Pterygota</taxon>
        <taxon>Neoptera</taxon>
        <taxon>Endopterygota</taxon>
        <taxon>Hymenoptera</taxon>
        <taxon>Apocrita</taxon>
        <taxon>Aculeata</taxon>
        <taxon>Formicoidea</taxon>
        <taxon>Formicidae</taxon>
        <taxon>Myrmicinae</taxon>
        <taxon>Trachymyrmex</taxon>
    </lineage>
</organism>
<proteinExistence type="predicted"/>
<protein>
    <submittedName>
        <fullName evidence="2">Uncharacterized protein</fullName>
    </submittedName>
</protein>
<keyword evidence="1" id="KW-0472">Membrane</keyword>
<name>A0A151IWZ3_9HYME</name>
<reference evidence="2 3" key="1">
    <citation type="submission" date="2015-09" db="EMBL/GenBank/DDBJ databases">
        <title>Trachymyrmex cornetzi WGS genome.</title>
        <authorList>
            <person name="Nygaard S."/>
            <person name="Hu H."/>
            <person name="Boomsma J."/>
            <person name="Zhang G."/>
        </authorList>
    </citation>
    <scope>NUCLEOTIDE SEQUENCE [LARGE SCALE GENOMIC DNA]</scope>
    <source>
        <strain evidence="2">Tcor2-1</strain>
        <tissue evidence="2">Whole body</tissue>
    </source>
</reference>
<keyword evidence="1" id="KW-1133">Transmembrane helix</keyword>
<accession>A0A151IWZ3</accession>
<evidence type="ECO:0000313" key="2">
    <source>
        <dbReference type="EMBL" id="KYN12292.1"/>
    </source>
</evidence>
<gene>
    <name evidence="2" type="ORF">ALC57_15523</name>
</gene>
<dbReference type="AlphaFoldDB" id="A0A151IWZ3"/>
<keyword evidence="3" id="KW-1185">Reference proteome</keyword>
<sequence>IFITEVSYHKICFIYTNARAVEGARAGSLARYINTSRKTAKHAPNLGKATCVLPENPYILHQKTMRIRDTSGTDSGYLLLPVILVAFAAYVTSLAANVASLATGLGAVTSDVARLVAVIAALHRETAGIIATLRAAARHVTSLVTIVTTQLRSLSTAIPVSNLFHMFGTFGCSVFNSDFAGVLTC</sequence>
<feature type="non-terminal residue" evidence="2">
    <location>
        <position position="1"/>
    </location>
</feature>
<feature type="transmembrane region" description="Helical" evidence="1">
    <location>
        <begin position="75"/>
        <end position="95"/>
    </location>
</feature>
<evidence type="ECO:0000313" key="3">
    <source>
        <dbReference type="Proteomes" id="UP000078492"/>
    </source>
</evidence>
<dbReference type="Proteomes" id="UP000078492">
    <property type="component" value="Unassembled WGS sequence"/>
</dbReference>
<dbReference type="EMBL" id="KQ980843">
    <property type="protein sequence ID" value="KYN12292.1"/>
    <property type="molecule type" value="Genomic_DNA"/>
</dbReference>
<keyword evidence="1" id="KW-0812">Transmembrane</keyword>
<evidence type="ECO:0000256" key="1">
    <source>
        <dbReference type="SAM" id="Phobius"/>
    </source>
</evidence>